<dbReference type="RefSeq" id="WP_289271531.1">
    <property type="nucleotide sequence ID" value="NZ_OX365700.1"/>
</dbReference>
<accession>A0AA86N3S9</accession>
<name>A0AA86N3S9_9BACT</name>
<organism evidence="1 2">
    <name type="scientific">Nitrospira tepida</name>
    <dbReference type="NCBI Taxonomy" id="2973512"/>
    <lineage>
        <taxon>Bacteria</taxon>
        <taxon>Pseudomonadati</taxon>
        <taxon>Nitrospirota</taxon>
        <taxon>Nitrospiria</taxon>
        <taxon>Nitrospirales</taxon>
        <taxon>Nitrospiraceae</taxon>
        <taxon>Nitrospira</taxon>
    </lineage>
</organism>
<sequence length="71" mass="7553">MADKSGGLSGEAQADWQASDQSLLAATLTATPAQRLAWLEEALHLAYASGALKPRKPISQEEWEAMGSSPR</sequence>
<evidence type="ECO:0000313" key="1">
    <source>
        <dbReference type="EMBL" id="CAI4034119.1"/>
    </source>
</evidence>
<evidence type="ECO:0000313" key="2">
    <source>
        <dbReference type="Proteomes" id="UP001179121"/>
    </source>
</evidence>
<protein>
    <submittedName>
        <fullName evidence="1">Uncharacterized protein</fullName>
    </submittedName>
</protein>
<dbReference type="EMBL" id="OX365700">
    <property type="protein sequence ID" value="CAI4034119.1"/>
    <property type="molecule type" value="Genomic_DNA"/>
</dbReference>
<proteinExistence type="predicted"/>
<reference evidence="1" key="1">
    <citation type="submission" date="2022-10" db="EMBL/GenBank/DDBJ databases">
        <authorList>
            <person name="Koch H."/>
        </authorList>
    </citation>
    <scope>NUCLEOTIDE SEQUENCE</scope>
    <source>
        <strain evidence="1">DNF</strain>
    </source>
</reference>
<dbReference type="Proteomes" id="UP001179121">
    <property type="component" value="Chromosome"/>
</dbReference>
<dbReference type="KEGG" id="nti:DNFV4_04563"/>
<dbReference type="AlphaFoldDB" id="A0AA86N3S9"/>
<gene>
    <name evidence="1" type="ORF">DNFV4_04563</name>
</gene>
<keyword evidence="2" id="KW-1185">Reference proteome</keyword>